<feature type="domain" description="NADH:ubiquinone oxidoreductase intermediate-associated protein 30" evidence="2">
    <location>
        <begin position="18"/>
        <end position="54"/>
    </location>
</feature>
<dbReference type="AlphaFoldDB" id="A0A9W9W1J5"/>
<dbReference type="PANTHER" id="PTHR13194:SF19">
    <property type="entry name" value="NAD(P)-BINDING ROSSMANN-FOLD SUPERFAMILY PROTEIN"/>
    <property type="match status" value="1"/>
</dbReference>
<dbReference type="Pfam" id="PF08547">
    <property type="entry name" value="CIA30"/>
    <property type="match status" value="2"/>
</dbReference>
<comment type="similarity">
    <text evidence="1">Belongs to the CIA30 family.</text>
</comment>
<evidence type="ECO:0000256" key="1">
    <source>
        <dbReference type="ARBA" id="ARBA00007884"/>
    </source>
</evidence>
<dbReference type="GeneID" id="81368612"/>
<dbReference type="InterPro" id="IPR013857">
    <property type="entry name" value="NADH-UbQ_OxRdtase-assoc_prot30"/>
</dbReference>
<sequence>MAPTSHLPLFGGIRAWNSADWTSSDDRVRGGSSHSTLTCSPSSLVAHFHGDLRHNDPRRSRIRFTTHKRRRPNMGSIASRWLRDYHEILPKRSDGREQSSVSWEFDFRVERQKTIFVKWEDFRPTYRGKDKVDAEPLNLKNVKRFGIMVRSFFGDQEGPFELGIISIAAVRTERYLDDPDGEDLNEYMDEKSAPGKHTRRRRGWFGGLFRCFGV</sequence>
<dbReference type="SUPFAM" id="SSF49785">
    <property type="entry name" value="Galactose-binding domain-like"/>
    <property type="match status" value="1"/>
</dbReference>
<gene>
    <name evidence="3" type="ORF">N7509_004995</name>
</gene>
<keyword evidence="4" id="KW-1185">Reference proteome</keyword>
<dbReference type="InterPro" id="IPR039131">
    <property type="entry name" value="NDUFAF1"/>
</dbReference>
<dbReference type="GO" id="GO:0010257">
    <property type="term" value="P:NADH dehydrogenase complex assembly"/>
    <property type="evidence" value="ECO:0007669"/>
    <property type="project" value="TreeGrafter"/>
</dbReference>
<evidence type="ECO:0000313" key="4">
    <source>
        <dbReference type="Proteomes" id="UP001147747"/>
    </source>
</evidence>
<dbReference type="OrthoDB" id="426386at2759"/>
<proteinExistence type="inferred from homology"/>
<evidence type="ECO:0000313" key="3">
    <source>
        <dbReference type="EMBL" id="KAJ5396882.1"/>
    </source>
</evidence>
<dbReference type="EMBL" id="JAPZBU010000006">
    <property type="protein sequence ID" value="KAJ5396882.1"/>
    <property type="molecule type" value="Genomic_DNA"/>
</dbReference>
<comment type="caution">
    <text evidence="3">The sequence shown here is derived from an EMBL/GenBank/DDBJ whole genome shotgun (WGS) entry which is preliminary data.</text>
</comment>
<reference evidence="3" key="2">
    <citation type="journal article" date="2023" name="IMA Fungus">
        <title>Comparative genomic study of the Penicillium genus elucidates a diverse pangenome and 15 lateral gene transfer events.</title>
        <authorList>
            <person name="Petersen C."/>
            <person name="Sorensen T."/>
            <person name="Nielsen M.R."/>
            <person name="Sondergaard T.E."/>
            <person name="Sorensen J.L."/>
            <person name="Fitzpatrick D.A."/>
            <person name="Frisvad J.C."/>
            <person name="Nielsen K.L."/>
        </authorList>
    </citation>
    <scope>NUCLEOTIDE SEQUENCE</scope>
    <source>
        <strain evidence="3">IBT 29677</strain>
    </source>
</reference>
<evidence type="ECO:0000259" key="2">
    <source>
        <dbReference type="Pfam" id="PF08547"/>
    </source>
</evidence>
<feature type="domain" description="NADH:ubiquinone oxidoreductase intermediate-associated protein 30" evidence="2">
    <location>
        <begin position="92"/>
        <end position="164"/>
    </location>
</feature>
<name>A0A9W9W1J5_9EURO</name>
<protein>
    <recommendedName>
        <fullName evidence="2">NADH:ubiquinone oxidoreductase intermediate-associated protein 30 domain-containing protein</fullName>
    </recommendedName>
</protein>
<organism evidence="3 4">
    <name type="scientific">Penicillium cosmopolitanum</name>
    <dbReference type="NCBI Taxonomy" id="1131564"/>
    <lineage>
        <taxon>Eukaryota</taxon>
        <taxon>Fungi</taxon>
        <taxon>Dikarya</taxon>
        <taxon>Ascomycota</taxon>
        <taxon>Pezizomycotina</taxon>
        <taxon>Eurotiomycetes</taxon>
        <taxon>Eurotiomycetidae</taxon>
        <taxon>Eurotiales</taxon>
        <taxon>Aspergillaceae</taxon>
        <taxon>Penicillium</taxon>
    </lineage>
</organism>
<dbReference type="Proteomes" id="UP001147747">
    <property type="component" value="Unassembled WGS sequence"/>
</dbReference>
<dbReference type="InterPro" id="IPR008979">
    <property type="entry name" value="Galactose-bd-like_sf"/>
</dbReference>
<reference evidence="3" key="1">
    <citation type="submission" date="2022-12" db="EMBL/GenBank/DDBJ databases">
        <authorList>
            <person name="Petersen C."/>
        </authorList>
    </citation>
    <scope>NUCLEOTIDE SEQUENCE</scope>
    <source>
        <strain evidence="3">IBT 29677</strain>
    </source>
</reference>
<accession>A0A9W9W1J5</accession>
<dbReference type="GO" id="GO:0051082">
    <property type="term" value="F:unfolded protein binding"/>
    <property type="evidence" value="ECO:0007669"/>
    <property type="project" value="TreeGrafter"/>
</dbReference>
<dbReference type="RefSeq" id="XP_056488934.1">
    <property type="nucleotide sequence ID" value="XM_056629632.1"/>
</dbReference>
<dbReference type="PANTHER" id="PTHR13194">
    <property type="entry name" value="COMPLEX I INTERMEDIATE-ASSOCIATED PROTEIN 30"/>
    <property type="match status" value="1"/>
</dbReference>